<evidence type="ECO:0000313" key="2">
    <source>
        <dbReference type="RefSeq" id="XP_060669826.1"/>
    </source>
</evidence>
<name>A0ABM3ZZB2_ZIZJJ</name>
<accession>A0ABM3ZZB2</accession>
<dbReference type="GeneID" id="132800356"/>
<dbReference type="RefSeq" id="XP_060669826.1">
    <property type="nucleotide sequence ID" value="XM_060813843.1"/>
</dbReference>
<organism evidence="1 2">
    <name type="scientific">Ziziphus jujuba</name>
    <name type="common">Chinese jujube</name>
    <name type="synonym">Ziziphus sativa</name>
    <dbReference type="NCBI Taxonomy" id="326968"/>
    <lineage>
        <taxon>Eukaryota</taxon>
        <taxon>Viridiplantae</taxon>
        <taxon>Streptophyta</taxon>
        <taxon>Embryophyta</taxon>
        <taxon>Tracheophyta</taxon>
        <taxon>Spermatophyta</taxon>
        <taxon>Magnoliopsida</taxon>
        <taxon>eudicotyledons</taxon>
        <taxon>Gunneridae</taxon>
        <taxon>Pentapetalae</taxon>
        <taxon>rosids</taxon>
        <taxon>fabids</taxon>
        <taxon>Rosales</taxon>
        <taxon>Rhamnaceae</taxon>
        <taxon>Paliureae</taxon>
        <taxon>Ziziphus</taxon>
    </lineage>
</organism>
<evidence type="ECO:0000313" key="1">
    <source>
        <dbReference type="Proteomes" id="UP001652623"/>
    </source>
</evidence>
<protein>
    <submittedName>
        <fullName evidence="2">Chaperonin-like RbcX protein 2, chloroplastic</fullName>
    </submittedName>
</protein>
<proteinExistence type="predicted"/>
<dbReference type="Proteomes" id="UP001652623">
    <property type="component" value="Chromosome 1"/>
</dbReference>
<reference evidence="2" key="1">
    <citation type="submission" date="2025-08" db="UniProtKB">
        <authorList>
            <consortium name="RefSeq"/>
        </authorList>
    </citation>
    <scope>IDENTIFICATION</scope>
    <source>
        <tissue evidence="2">Seedling</tissue>
    </source>
</reference>
<gene>
    <name evidence="2" type="primary">LOC132800356</name>
</gene>
<keyword evidence="1" id="KW-1185">Reference proteome</keyword>
<sequence length="116" mass="13226">MNLKSGGDLVLQRNYNSSMGKKHIVKPAGSLELSSSFIDFGHDRRLSVKALPRIANRSLRNRRLKIVNGFAGQYEDSFDDVKTFTGAKSRVKHNLRRLYRLIFAACQVHWTINHIA</sequence>